<reference evidence="1 2" key="1">
    <citation type="submission" date="2020-08" db="EMBL/GenBank/DDBJ databases">
        <title>Genome public.</title>
        <authorList>
            <person name="Liu C."/>
            <person name="Sun Q."/>
        </authorList>
    </citation>
    <scope>NUCLEOTIDE SEQUENCE [LARGE SCALE GENOMIC DNA]</scope>
    <source>
        <strain evidence="1 2">NSJ-46</strain>
    </source>
</reference>
<dbReference type="Proteomes" id="UP000657421">
    <property type="component" value="Unassembled WGS sequence"/>
</dbReference>
<gene>
    <name evidence="1" type="ORF">H8716_13930</name>
</gene>
<sequence length="89" mass="10379">MAGHILGFDKSNNLYVTGYYDKYIYKVSSKGKILWKADTDKTGNYWPYKVTVSGNNVTVWYEMNSRNVYSKKKHKVILNVKNGRIVKYS</sequence>
<name>A0ABR7NCS4_9FIRM</name>
<dbReference type="RefSeq" id="WP_249309674.1">
    <property type="nucleotide sequence ID" value="NZ_JACRSZ010000016.1"/>
</dbReference>
<evidence type="ECO:0000313" key="2">
    <source>
        <dbReference type="Proteomes" id="UP000657421"/>
    </source>
</evidence>
<accession>A0ABR7NCS4</accession>
<keyword evidence="2" id="KW-1185">Reference proteome</keyword>
<evidence type="ECO:0000313" key="1">
    <source>
        <dbReference type="EMBL" id="MBC8574170.1"/>
    </source>
</evidence>
<dbReference type="SUPFAM" id="SSF63829">
    <property type="entry name" value="Calcium-dependent phosphotriesterase"/>
    <property type="match status" value="1"/>
</dbReference>
<comment type="caution">
    <text evidence="1">The sequence shown here is derived from an EMBL/GenBank/DDBJ whole genome shotgun (WGS) entry which is preliminary data.</text>
</comment>
<protein>
    <submittedName>
        <fullName evidence="1">Uncharacterized protein</fullName>
    </submittedName>
</protein>
<dbReference type="EMBL" id="JACRSZ010000016">
    <property type="protein sequence ID" value="MBC8574170.1"/>
    <property type="molecule type" value="Genomic_DNA"/>
</dbReference>
<organism evidence="1 2">
    <name type="scientific">Jingyaoa shaoxingensis</name>
    <dbReference type="NCBI Taxonomy" id="2763671"/>
    <lineage>
        <taxon>Bacteria</taxon>
        <taxon>Bacillati</taxon>
        <taxon>Bacillota</taxon>
        <taxon>Clostridia</taxon>
        <taxon>Lachnospirales</taxon>
        <taxon>Lachnospiraceae</taxon>
        <taxon>Jingyaoa</taxon>
    </lineage>
</organism>
<proteinExistence type="predicted"/>